<dbReference type="AlphaFoldDB" id="A0A2A2F778"/>
<keyword evidence="3" id="KW-1185">Reference proteome</keyword>
<dbReference type="InterPro" id="IPR012434">
    <property type="entry name" value="DUF1631"/>
</dbReference>
<feature type="compositionally biased region" description="Gly residues" evidence="1">
    <location>
        <begin position="248"/>
        <end position="258"/>
    </location>
</feature>
<comment type="caution">
    <text evidence="2">The sequence shown here is derived from an EMBL/GenBank/DDBJ whole genome shotgun (WGS) entry which is preliminary data.</text>
</comment>
<sequence length="752" mass="82942">MSRGENVVTLGQSGEGRQLPAPLISLRDRAAVRFRTLLDAFFDSADDALFDLSERSRSNAEQTTYFDAMRELRMQRKSMTLAFQQWLSRAFNEGGHFEPAPGRHSEGESDLESLSLVEDDDLEEQVAVDNMIQRIRNRYTDQVELLRQRVAELLRNPDLASSRNPLGPEVICHGLAEACSSLSIDIRSRLVIYKLFDKLLINQLDNLYAEANQHLSDEGVLPNLKNPATQHQRRDSSEGAPAGTSGQASGGQVSGGEAGQSSGTDIRSLIEMMHSGGGQGGSVSSGPMGAGQGFPVIGAGQGAAPVQTSELVQMLSGVQLSAEAAQAGGMVPVVQGLVNSNDRNVRQVDSDVINLVSMLFDFILEDRRLPETMQALIGRLQIPMVKVALVDPAFFERGGHPARKLLNELSSAALVWNEGNDSSRDPLYEKMESAVSRILNEYSDDVSVFESVLDDFTAFMEKDRRRRELVEQRLRDAEEGRARDEQARVEVERFLGQAQARYTVPESLTGFLESAWFRVLKWHYLREGDEGEGWKAQCDLTHRLLWSLDPDPFLASTRSLLLREIPGIVRSVRESLEQIGWDPFETDRSLHQLELVHVDVLQRLKTAPKEEAPEETAGGSELDITSEAPPGLAECSNDGGAAVQEVEALPEAMPEQPEEEPEAVTPPDLSVGAWLTWQPHEGSPVRCKLAAVIRATGKYVFVNRNGARVVEYMMPEVNRALADGTLEMLDDGLIFDRALESVIDSLRQGQTA</sequence>
<dbReference type="RefSeq" id="WP_095617502.1">
    <property type="nucleotide sequence ID" value="NZ_NSKD01000003.1"/>
</dbReference>
<gene>
    <name evidence="2" type="ORF">CK501_09655</name>
</gene>
<evidence type="ECO:0008006" key="4">
    <source>
        <dbReference type="Google" id="ProtNLM"/>
    </source>
</evidence>
<proteinExistence type="predicted"/>
<evidence type="ECO:0000313" key="3">
    <source>
        <dbReference type="Proteomes" id="UP000218896"/>
    </source>
</evidence>
<dbReference type="Proteomes" id="UP000218896">
    <property type="component" value="Unassembled WGS sequence"/>
</dbReference>
<dbReference type="EMBL" id="NSKD01000003">
    <property type="protein sequence ID" value="PAU80670.1"/>
    <property type="molecule type" value="Genomic_DNA"/>
</dbReference>
<reference evidence="2 3" key="1">
    <citation type="submission" date="2017-08" db="EMBL/GenBank/DDBJ databases">
        <title>Halovibrio sewagensis sp. nov., isolated from wastewater of high salinity.</title>
        <authorList>
            <person name="Dong X."/>
            <person name="Zhang G."/>
        </authorList>
    </citation>
    <scope>NUCLEOTIDE SEQUENCE [LARGE SCALE GENOMIC DNA]</scope>
    <source>
        <strain evidence="2 3">YL5-2</strain>
    </source>
</reference>
<evidence type="ECO:0000256" key="1">
    <source>
        <dbReference type="SAM" id="MobiDB-lite"/>
    </source>
</evidence>
<evidence type="ECO:0000313" key="2">
    <source>
        <dbReference type="EMBL" id="PAU80670.1"/>
    </source>
</evidence>
<dbReference type="OrthoDB" id="6188167at2"/>
<protein>
    <recommendedName>
        <fullName evidence="4">Thymidine phosphorylase</fullName>
    </recommendedName>
</protein>
<name>A0A2A2F778_9GAMM</name>
<organism evidence="2 3">
    <name type="scientific">Halovibrio salipaludis</name>
    <dbReference type="NCBI Taxonomy" id="2032626"/>
    <lineage>
        <taxon>Bacteria</taxon>
        <taxon>Pseudomonadati</taxon>
        <taxon>Pseudomonadota</taxon>
        <taxon>Gammaproteobacteria</taxon>
        <taxon>Oceanospirillales</taxon>
        <taxon>Halomonadaceae</taxon>
        <taxon>Halovibrio</taxon>
    </lineage>
</organism>
<accession>A0A2A2F778</accession>
<feature type="region of interest" description="Disordered" evidence="1">
    <location>
        <begin position="219"/>
        <end position="263"/>
    </location>
</feature>
<dbReference type="Pfam" id="PF07793">
    <property type="entry name" value="DUF1631"/>
    <property type="match status" value="1"/>
</dbReference>
<feature type="region of interest" description="Disordered" evidence="1">
    <location>
        <begin position="606"/>
        <end position="639"/>
    </location>
</feature>